<evidence type="ECO:0000259" key="1">
    <source>
        <dbReference type="Pfam" id="PF13391"/>
    </source>
</evidence>
<accession>A0A1R3R869</accession>
<evidence type="ECO:0000313" key="3">
    <source>
        <dbReference type="Proteomes" id="UP000188318"/>
    </source>
</evidence>
<dbReference type="VEuPathDB" id="FungiDB:ASPCADRAFT_178642"/>
<proteinExistence type="predicted"/>
<evidence type="ECO:0000313" key="2">
    <source>
        <dbReference type="EMBL" id="OOF90669.1"/>
    </source>
</evidence>
<feature type="domain" description="HNH nuclease" evidence="1">
    <location>
        <begin position="157"/>
        <end position="271"/>
    </location>
</feature>
<dbReference type="OrthoDB" id="2104739at2759"/>
<dbReference type="STRING" id="602072.A0A1R3R869"/>
<organism evidence="2 3">
    <name type="scientific">Aspergillus carbonarius (strain ITEM 5010)</name>
    <dbReference type="NCBI Taxonomy" id="602072"/>
    <lineage>
        <taxon>Eukaryota</taxon>
        <taxon>Fungi</taxon>
        <taxon>Dikarya</taxon>
        <taxon>Ascomycota</taxon>
        <taxon>Pezizomycotina</taxon>
        <taxon>Eurotiomycetes</taxon>
        <taxon>Eurotiomycetidae</taxon>
        <taxon>Eurotiales</taxon>
        <taxon>Aspergillaceae</taxon>
        <taxon>Aspergillus</taxon>
        <taxon>Aspergillus subgen. Circumdati</taxon>
    </lineage>
</organism>
<dbReference type="EMBL" id="KV907515">
    <property type="protein sequence ID" value="OOF90669.1"/>
    <property type="molecule type" value="Genomic_DNA"/>
</dbReference>
<dbReference type="Proteomes" id="UP000188318">
    <property type="component" value="Unassembled WGS sequence"/>
</dbReference>
<name>A0A1R3R869_ASPC5</name>
<dbReference type="Pfam" id="PF13391">
    <property type="entry name" value="HNH_2"/>
    <property type="match status" value="1"/>
</dbReference>
<sequence>MPEEHDKATELFHQITNHFEPLQAPDNDYKSTTLIRLMHEEVFVKDEFLTLFFTHIEHDRLGIAEDKAISLSESLSGLVGFQGWTAEEQYTLDQSLVRFARYLIDNFFLPLKPLAGKTPQPTPVSLSCVNLSAPAIGTSQRLSNLLQSCLQRDRYRCVITRKFDVEEGEKRYKTDGENVKDDDGNSLLPEGNNMTYLEVAHIIPHSFMSLSDIEGGPNLTGRKQIAHMILKMFNPGAVHLISGTDIDRPTNAFSLTHDLHRLFGNFEIAFEPVQDSQYTYKIDYVKTRRIFRSHNLPVTRTLFITPDRSIEPPSRQLLEVHRAIAHILHHSAAGDYIDRLIRDMEDLQGEEVCPNGSTRLDEYVHFKIMSQFDGMIIC</sequence>
<reference evidence="3" key="1">
    <citation type="journal article" date="2017" name="Genome Biol.">
        <title>Comparative genomics reveals high biological diversity and specific adaptations in the industrially and medically important fungal genus Aspergillus.</title>
        <authorList>
            <person name="de Vries R.P."/>
            <person name="Riley R."/>
            <person name="Wiebenga A."/>
            <person name="Aguilar-Osorio G."/>
            <person name="Amillis S."/>
            <person name="Uchima C.A."/>
            <person name="Anderluh G."/>
            <person name="Asadollahi M."/>
            <person name="Askin M."/>
            <person name="Barry K."/>
            <person name="Battaglia E."/>
            <person name="Bayram O."/>
            <person name="Benocci T."/>
            <person name="Braus-Stromeyer S.A."/>
            <person name="Caldana C."/>
            <person name="Canovas D."/>
            <person name="Cerqueira G.C."/>
            <person name="Chen F."/>
            <person name="Chen W."/>
            <person name="Choi C."/>
            <person name="Clum A."/>
            <person name="Dos Santos R.A."/>
            <person name="Damasio A.R."/>
            <person name="Diallinas G."/>
            <person name="Emri T."/>
            <person name="Fekete E."/>
            <person name="Flipphi M."/>
            <person name="Freyberg S."/>
            <person name="Gallo A."/>
            <person name="Gournas C."/>
            <person name="Habgood R."/>
            <person name="Hainaut M."/>
            <person name="Harispe M.L."/>
            <person name="Henrissat B."/>
            <person name="Hilden K.S."/>
            <person name="Hope R."/>
            <person name="Hossain A."/>
            <person name="Karabika E."/>
            <person name="Karaffa L."/>
            <person name="Karanyi Z."/>
            <person name="Krasevec N."/>
            <person name="Kuo A."/>
            <person name="Kusch H."/>
            <person name="LaButti K."/>
            <person name="Lagendijk E.L."/>
            <person name="Lapidus A."/>
            <person name="Levasseur A."/>
            <person name="Lindquist E."/>
            <person name="Lipzen A."/>
            <person name="Logrieco A.F."/>
            <person name="MacCabe A."/>
            <person name="Maekelae M.R."/>
            <person name="Malavazi I."/>
            <person name="Melin P."/>
            <person name="Meyer V."/>
            <person name="Mielnichuk N."/>
            <person name="Miskei M."/>
            <person name="Molnar A.P."/>
            <person name="Mule G."/>
            <person name="Ngan C.Y."/>
            <person name="Orejas M."/>
            <person name="Orosz E."/>
            <person name="Ouedraogo J.P."/>
            <person name="Overkamp K.M."/>
            <person name="Park H.-S."/>
            <person name="Perrone G."/>
            <person name="Piumi F."/>
            <person name="Punt P.J."/>
            <person name="Ram A.F."/>
            <person name="Ramon A."/>
            <person name="Rauscher S."/>
            <person name="Record E."/>
            <person name="Riano-Pachon D.M."/>
            <person name="Robert V."/>
            <person name="Roehrig J."/>
            <person name="Ruller R."/>
            <person name="Salamov A."/>
            <person name="Salih N.S."/>
            <person name="Samson R.A."/>
            <person name="Sandor E."/>
            <person name="Sanguinetti M."/>
            <person name="Schuetze T."/>
            <person name="Sepcic K."/>
            <person name="Shelest E."/>
            <person name="Sherlock G."/>
            <person name="Sophianopoulou V."/>
            <person name="Squina F.M."/>
            <person name="Sun H."/>
            <person name="Susca A."/>
            <person name="Todd R.B."/>
            <person name="Tsang A."/>
            <person name="Unkles S.E."/>
            <person name="van de Wiele N."/>
            <person name="van Rossen-Uffink D."/>
            <person name="Oliveira J.V."/>
            <person name="Vesth T.C."/>
            <person name="Visser J."/>
            <person name="Yu J.-H."/>
            <person name="Zhou M."/>
            <person name="Andersen M.R."/>
            <person name="Archer D.B."/>
            <person name="Baker S.E."/>
            <person name="Benoit I."/>
            <person name="Brakhage A.A."/>
            <person name="Braus G.H."/>
            <person name="Fischer R."/>
            <person name="Frisvad J.C."/>
            <person name="Goldman G.H."/>
            <person name="Houbraken J."/>
            <person name="Oakley B."/>
            <person name="Pocsi I."/>
            <person name="Scazzocchio C."/>
            <person name="Seiboth B."/>
            <person name="vanKuyk P.A."/>
            <person name="Wortman J."/>
            <person name="Dyer P.S."/>
            <person name="Grigoriev I.V."/>
        </authorList>
    </citation>
    <scope>NUCLEOTIDE SEQUENCE [LARGE SCALE GENOMIC DNA]</scope>
    <source>
        <strain evidence="3">ITEM 5010</strain>
    </source>
</reference>
<gene>
    <name evidence="2" type="ORF">ASPCADRAFT_178642</name>
</gene>
<dbReference type="InterPro" id="IPR003615">
    <property type="entry name" value="HNH_nuc"/>
</dbReference>
<protein>
    <recommendedName>
        <fullName evidence="1">HNH nuclease domain-containing protein</fullName>
    </recommendedName>
</protein>
<dbReference type="AlphaFoldDB" id="A0A1R3R869"/>
<keyword evidence="3" id="KW-1185">Reference proteome</keyword>
<dbReference type="OMA" id="HIWLEAV"/>